<dbReference type="Gene3D" id="3.40.33.10">
    <property type="entry name" value="CAP"/>
    <property type="match status" value="1"/>
</dbReference>
<evidence type="ECO:0000313" key="3">
    <source>
        <dbReference type="Proteomes" id="UP000024635"/>
    </source>
</evidence>
<dbReference type="InterPro" id="IPR018244">
    <property type="entry name" value="Allrgn_V5/Tpx1_CS"/>
</dbReference>
<proteinExistence type="predicted"/>
<dbReference type="InterPro" id="IPR001283">
    <property type="entry name" value="CRISP-related"/>
</dbReference>
<sequence>MGNPNDVGKSDMCKKGNGMTDKMRQRILDMHNDFRSLVASGKAKDKLVDNGEGFAPQAANMRKLEYSCKLEEMAAKYAKKCVYGHSSDESRYLEKEKMYAGENLFRTSIVGADRIRALEWATKGWFYELKEVGIGKENNLTRPLWDRYKEGNHMQIGHYTQLAWGDTDKIGCSIENCYGKQKMTYVVCNYLDTCVYAFILASDTLSQIFRIFSGNRVGRLIYKPGKPCSECPNGYKGCENNLCVRK</sequence>
<feature type="domain" description="SCP" evidence="1">
    <location>
        <begin position="22"/>
        <end position="192"/>
    </location>
</feature>
<reference evidence="3" key="1">
    <citation type="journal article" date="2015" name="Nat. Genet.">
        <title>The genome and transcriptome of the zoonotic hookworm Ancylostoma ceylanicum identify infection-specific gene families.</title>
        <authorList>
            <person name="Schwarz E.M."/>
            <person name="Hu Y."/>
            <person name="Antoshechkin I."/>
            <person name="Miller M.M."/>
            <person name="Sternberg P.W."/>
            <person name="Aroian R.V."/>
        </authorList>
    </citation>
    <scope>NUCLEOTIDE SEQUENCE</scope>
    <source>
        <strain evidence="3">HY135</strain>
    </source>
</reference>
<dbReference type="Proteomes" id="UP000024635">
    <property type="component" value="Unassembled WGS sequence"/>
</dbReference>
<dbReference type="EMBL" id="JARK01001386">
    <property type="protein sequence ID" value="EYC11669.1"/>
    <property type="molecule type" value="Genomic_DNA"/>
</dbReference>
<dbReference type="CDD" id="cd05380">
    <property type="entry name" value="CAP_euk"/>
    <property type="match status" value="1"/>
</dbReference>
<evidence type="ECO:0000313" key="2">
    <source>
        <dbReference type="EMBL" id="EYC11669.1"/>
    </source>
</evidence>
<dbReference type="GO" id="GO:0005576">
    <property type="term" value="C:extracellular region"/>
    <property type="evidence" value="ECO:0007669"/>
    <property type="project" value="InterPro"/>
</dbReference>
<accession>A0A016U8N9</accession>
<dbReference type="SUPFAM" id="SSF55797">
    <property type="entry name" value="PR-1-like"/>
    <property type="match status" value="1"/>
</dbReference>
<gene>
    <name evidence="2" type="primary">Acey_s0050.g2036</name>
    <name evidence="2" type="synonym">ASP-s0050.g2036</name>
    <name evidence="2" type="ORF">Y032_0050g2036</name>
</gene>
<dbReference type="PANTHER" id="PTHR10334">
    <property type="entry name" value="CYSTEINE-RICH SECRETORY PROTEIN-RELATED"/>
    <property type="match status" value="1"/>
</dbReference>
<protein>
    <recommendedName>
        <fullName evidence="1">SCP domain-containing protein</fullName>
    </recommendedName>
</protein>
<organism evidence="2 3">
    <name type="scientific">Ancylostoma ceylanicum</name>
    <dbReference type="NCBI Taxonomy" id="53326"/>
    <lineage>
        <taxon>Eukaryota</taxon>
        <taxon>Metazoa</taxon>
        <taxon>Ecdysozoa</taxon>
        <taxon>Nematoda</taxon>
        <taxon>Chromadorea</taxon>
        <taxon>Rhabditida</taxon>
        <taxon>Rhabditina</taxon>
        <taxon>Rhabditomorpha</taxon>
        <taxon>Strongyloidea</taxon>
        <taxon>Ancylostomatidae</taxon>
        <taxon>Ancylostomatinae</taxon>
        <taxon>Ancylostoma</taxon>
    </lineage>
</organism>
<keyword evidence="3" id="KW-1185">Reference proteome</keyword>
<dbReference type="STRING" id="53326.A0A016U8N9"/>
<evidence type="ECO:0000259" key="1">
    <source>
        <dbReference type="SMART" id="SM00198"/>
    </source>
</evidence>
<dbReference type="PROSITE" id="PS01009">
    <property type="entry name" value="CRISP_1"/>
    <property type="match status" value="1"/>
</dbReference>
<dbReference type="InterPro" id="IPR035940">
    <property type="entry name" value="CAP_sf"/>
</dbReference>
<name>A0A016U8N9_9BILA</name>
<comment type="caution">
    <text evidence="2">The sequence shown here is derived from an EMBL/GenBank/DDBJ whole genome shotgun (WGS) entry which is preliminary data.</text>
</comment>
<dbReference type="PRINTS" id="PR00837">
    <property type="entry name" value="V5TPXLIKE"/>
</dbReference>
<dbReference type="Pfam" id="PF00188">
    <property type="entry name" value="CAP"/>
    <property type="match status" value="1"/>
</dbReference>
<dbReference type="SMART" id="SM00198">
    <property type="entry name" value="SCP"/>
    <property type="match status" value="1"/>
</dbReference>
<dbReference type="InterPro" id="IPR014044">
    <property type="entry name" value="CAP_dom"/>
</dbReference>
<dbReference type="AlphaFoldDB" id="A0A016U8N9"/>
<dbReference type="OrthoDB" id="5874910at2759"/>